<comment type="similarity">
    <text evidence="3 4">Belongs to the RlpA family.</text>
</comment>
<dbReference type="HAMAP" id="MF_02071">
    <property type="entry name" value="RlpA"/>
    <property type="match status" value="1"/>
</dbReference>
<keyword evidence="7" id="KW-1185">Reference proteome</keyword>
<dbReference type="Proteomes" id="UP001589865">
    <property type="component" value="Unassembled WGS sequence"/>
</dbReference>
<dbReference type="InterPro" id="IPR036908">
    <property type="entry name" value="RlpA-like_sf"/>
</dbReference>
<dbReference type="RefSeq" id="WP_377045696.1">
    <property type="nucleotide sequence ID" value="NZ_JBHLUN010000012.1"/>
</dbReference>
<gene>
    <name evidence="3" type="primary">rlpA</name>
    <name evidence="6" type="ORF">ACFFGY_16970</name>
</gene>
<evidence type="ECO:0000259" key="5">
    <source>
        <dbReference type="Pfam" id="PF03330"/>
    </source>
</evidence>
<dbReference type="InterPro" id="IPR012997">
    <property type="entry name" value="RplA"/>
</dbReference>
<dbReference type="Gene3D" id="2.40.40.10">
    <property type="entry name" value="RlpA-like domain"/>
    <property type="match status" value="1"/>
</dbReference>
<keyword evidence="1 3" id="KW-0456">Lyase</keyword>
<dbReference type="EC" id="4.2.2.-" evidence="3"/>
<keyword evidence="2 3" id="KW-0961">Cell wall biogenesis/degradation</keyword>
<evidence type="ECO:0000256" key="2">
    <source>
        <dbReference type="ARBA" id="ARBA00023316"/>
    </source>
</evidence>
<reference evidence="6 7" key="1">
    <citation type="submission" date="2024-09" db="EMBL/GenBank/DDBJ databases">
        <authorList>
            <person name="Sun Q."/>
            <person name="Mori K."/>
        </authorList>
    </citation>
    <scope>NUCLEOTIDE SEQUENCE [LARGE SCALE GENOMIC DNA]</scope>
    <source>
        <strain evidence="6 7">TBRC 5777</strain>
    </source>
</reference>
<dbReference type="Pfam" id="PF03330">
    <property type="entry name" value="DPBB_1"/>
    <property type="match status" value="1"/>
</dbReference>
<evidence type="ECO:0000313" key="7">
    <source>
        <dbReference type="Proteomes" id="UP001589865"/>
    </source>
</evidence>
<feature type="domain" description="RlpA-like protein double-psi beta-barrel" evidence="5">
    <location>
        <begin position="28"/>
        <end position="116"/>
    </location>
</feature>
<dbReference type="NCBIfam" id="TIGR00413">
    <property type="entry name" value="rlpA"/>
    <property type="match status" value="1"/>
</dbReference>
<comment type="caution">
    <text evidence="6">The sequence shown here is derived from an EMBL/GenBank/DDBJ whole genome shotgun (WGS) entry which is preliminary data.</text>
</comment>
<dbReference type="EMBL" id="JBHLUN010000012">
    <property type="protein sequence ID" value="MFC0409947.1"/>
    <property type="molecule type" value="Genomic_DNA"/>
</dbReference>
<dbReference type="PANTHER" id="PTHR34183:SF8">
    <property type="entry name" value="ENDOLYTIC PEPTIDOGLYCAN TRANSGLYCOSYLASE RLPA-RELATED"/>
    <property type="match status" value="1"/>
</dbReference>
<evidence type="ECO:0000256" key="3">
    <source>
        <dbReference type="HAMAP-Rule" id="MF_02071"/>
    </source>
</evidence>
<sequence length="125" mass="13554">MGAALATEAPEEIVVKLEAQQDHDIKSQRGRASYYASRFHGRLMANGERFDRHSNSAASLTLPLGTQAEVRNLENGRVTVVTIEDRGPYVGGRVIDVSPYTAELLGMRAQGTAMVEVTPIDLPTS</sequence>
<accession>A0ABV6JW37</accession>
<comment type="function">
    <text evidence="3">Lytic transglycosylase with a strong preference for naked glycan strands that lack stem peptides.</text>
</comment>
<proteinExistence type="inferred from homology"/>
<evidence type="ECO:0000256" key="1">
    <source>
        <dbReference type="ARBA" id="ARBA00023239"/>
    </source>
</evidence>
<name>A0ABV6JW37_9PROT</name>
<dbReference type="PANTHER" id="PTHR34183">
    <property type="entry name" value="ENDOLYTIC PEPTIDOGLYCAN TRANSGLYCOSYLASE RLPA"/>
    <property type="match status" value="1"/>
</dbReference>
<evidence type="ECO:0000313" key="6">
    <source>
        <dbReference type="EMBL" id="MFC0409947.1"/>
    </source>
</evidence>
<dbReference type="SUPFAM" id="SSF50685">
    <property type="entry name" value="Barwin-like endoglucanases"/>
    <property type="match status" value="1"/>
</dbReference>
<dbReference type="InterPro" id="IPR034718">
    <property type="entry name" value="RlpA"/>
</dbReference>
<dbReference type="InterPro" id="IPR009009">
    <property type="entry name" value="RlpA-like_DPBB"/>
</dbReference>
<organism evidence="6 7">
    <name type="scientific">Roseomonas elaeocarpi</name>
    <dbReference type="NCBI Taxonomy" id="907779"/>
    <lineage>
        <taxon>Bacteria</taxon>
        <taxon>Pseudomonadati</taxon>
        <taxon>Pseudomonadota</taxon>
        <taxon>Alphaproteobacteria</taxon>
        <taxon>Acetobacterales</taxon>
        <taxon>Roseomonadaceae</taxon>
        <taxon>Roseomonas</taxon>
    </lineage>
</organism>
<evidence type="ECO:0000256" key="4">
    <source>
        <dbReference type="RuleBase" id="RU003495"/>
    </source>
</evidence>
<dbReference type="CDD" id="cd22268">
    <property type="entry name" value="DPBB_RlpA-like"/>
    <property type="match status" value="1"/>
</dbReference>
<protein>
    <recommendedName>
        <fullName evidence="3">Endolytic peptidoglycan transglycosylase RlpA</fullName>
        <ecNumber evidence="3">4.2.2.-</ecNumber>
    </recommendedName>
</protein>